<reference evidence="3" key="2">
    <citation type="submission" date="2025-08" db="UniProtKB">
        <authorList>
            <consortium name="Ensembl"/>
        </authorList>
    </citation>
    <scope>IDENTIFICATION</scope>
</reference>
<organism evidence="3 4">
    <name type="scientific">Latimeria chalumnae</name>
    <name type="common">Coelacanth</name>
    <dbReference type="NCBI Taxonomy" id="7897"/>
    <lineage>
        <taxon>Eukaryota</taxon>
        <taxon>Metazoa</taxon>
        <taxon>Chordata</taxon>
        <taxon>Craniata</taxon>
        <taxon>Vertebrata</taxon>
        <taxon>Euteleostomi</taxon>
        <taxon>Coelacanthiformes</taxon>
        <taxon>Coelacanthidae</taxon>
        <taxon>Latimeria</taxon>
    </lineage>
</organism>
<dbReference type="InterPro" id="IPR036291">
    <property type="entry name" value="NAD(P)-bd_dom_sf"/>
</dbReference>
<evidence type="ECO:0000313" key="4">
    <source>
        <dbReference type="Proteomes" id="UP000008672"/>
    </source>
</evidence>
<dbReference type="GO" id="GO:0001523">
    <property type="term" value="P:retinoid metabolic process"/>
    <property type="evidence" value="ECO:0007669"/>
    <property type="project" value="TreeGrafter"/>
</dbReference>
<sequence>MWFYVATLLIIWAVGWFIRDHIAIGNPRNKYVFITGCDTGFGNLLAKRLDKRGFRVLAGCFTQKGADDLQRGTSSMLKTILLDVTKSDSIVKAANWVRSEVGDKDIYSNYLPSGIKNPVMITHSMVIQSARARVCVYERGSVIISFLSFVRIAKKKKKKKITDTLILSNVSYTAGGDEVYNHCWSPFCSSQGRDMFHFGVRVALIEPGFFKTAVTSLEPIEKDLNRLWNQLSSDVRESYGQHYFGKYIKVQRFYMNHFCDTDLSKVTSCMEHALMAKYPRTRYSPGWDAKLLWIPLSYAPACVADMLLVLLLPKPARSSH</sequence>
<evidence type="ECO:0000256" key="2">
    <source>
        <dbReference type="SAM" id="SignalP"/>
    </source>
</evidence>
<dbReference type="HOGENOM" id="CLU_010194_2_0_1"/>
<keyword evidence="4" id="KW-1185">Reference proteome</keyword>
<dbReference type="OMA" id="DHIAIGN"/>
<feature type="signal peptide" evidence="2">
    <location>
        <begin position="1"/>
        <end position="23"/>
    </location>
</feature>
<name>H3B8V5_LATCH</name>
<evidence type="ECO:0000313" key="3">
    <source>
        <dbReference type="Ensembl" id="ENSLACP00000018326.1"/>
    </source>
</evidence>
<dbReference type="Proteomes" id="UP000008672">
    <property type="component" value="Unassembled WGS sequence"/>
</dbReference>
<reference evidence="3" key="3">
    <citation type="submission" date="2025-09" db="UniProtKB">
        <authorList>
            <consortium name="Ensembl"/>
        </authorList>
    </citation>
    <scope>IDENTIFICATION</scope>
</reference>
<dbReference type="eggNOG" id="KOG1610">
    <property type="taxonomic scope" value="Eukaryota"/>
</dbReference>
<dbReference type="Ensembl" id="ENSLACT00000018459.1">
    <property type="protein sequence ID" value="ENSLACP00000018326.1"/>
    <property type="gene ID" value="ENSLACG00000016142.1"/>
</dbReference>
<dbReference type="AlphaFoldDB" id="H3B8V5"/>
<proteinExistence type="inferred from homology"/>
<dbReference type="GO" id="GO:0004745">
    <property type="term" value="F:all-trans-retinol dehydrogenase (NAD+) activity"/>
    <property type="evidence" value="ECO:0007669"/>
    <property type="project" value="TreeGrafter"/>
</dbReference>
<dbReference type="STRING" id="7897.ENSLACP00000018326"/>
<feature type="chain" id="PRO_5003581029" evidence="2">
    <location>
        <begin position="24"/>
        <end position="320"/>
    </location>
</feature>
<reference evidence="4" key="1">
    <citation type="submission" date="2011-08" db="EMBL/GenBank/DDBJ databases">
        <title>The draft genome of Latimeria chalumnae.</title>
        <authorList>
            <person name="Di Palma F."/>
            <person name="Alfoldi J."/>
            <person name="Johnson J."/>
            <person name="Berlin A."/>
            <person name="Gnerre S."/>
            <person name="Jaffe D."/>
            <person name="MacCallum I."/>
            <person name="Young S."/>
            <person name="Walker B.J."/>
            <person name="Lander E."/>
            <person name="Lindblad-Toh K."/>
        </authorList>
    </citation>
    <scope>NUCLEOTIDE SEQUENCE [LARGE SCALE GENOMIC DNA]</scope>
    <source>
        <strain evidence="4">Wild caught</strain>
    </source>
</reference>
<comment type="similarity">
    <text evidence="1">Belongs to the short-chain dehydrogenases/reductases (SDR) family.</text>
</comment>
<dbReference type="PANTHER" id="PTHR43313">
    <property type="entry name" value="SHORT-CHAIN DEHYDROGENASE/REDUCTASE FAMILY 9C"/>
    <property type="match status" value="1"/>
</dbReference>
<dbReference type="PANTHER" id="PTHR43313:SF12">
    <property type="entry name" value="RETINOL DEHYDROGENASE 5"/>
    <property type="match status" value="1"/>
</dbReference>
<dbReference type="GeneTree" id="ENSGT00940000161168"/>
<protein>
    <submittedName>
        <fullName evidence="3">Retinol dehydrogenase 5</fullName>
    </submittedName>
</protein>
<evidence type="ECO:0000256" key="1">
    <source>
        <dbReference type="ARBA" id="ARBA00006484"/>
    </source>
</evidence>
<dbReference type="InParanoid" id="H3B8V5"/>
<keyword evidence="2" id="KW-0732">Signal</keyword>
<dbReference type="InterPro" id="IPR002347">
    <property type="entry name" value="SDR_fam"/>
</dbReference>
<dbReference type="Bgee" id="ENSLACG00000016142">
    <property type="expression patterns" value="Expressed in pelvic fin"/>
</dbReference>
<dbReference type="EMBL" id="AFYH01034114">
    <property type="status" value="NOT_ANNOTATED_CDS"/>
    <property type="molecule type" value="Genomic_DNA"/>
</dbReference>
<dbReference type="EMBL" id="AFYH01034116">
    <property type="status" value="NOT_ANNOTATED_CDS"/>
    <property type="molecule type" value="Genomic_DNA"/>
</dbReference>
<dbReference type="GO" id="GO:0008202">
    <property type="term" value="P:steroid metabolic process"/>
    <property type="evidence" value="ECO:0007669"/>
    <property type="project" value="TreeGrafter"/>
</dbReference>
<dbReference type="SUPFAM" id="SSF51735">
    <property type="entry name" value="NAD(P)-binding Rossmann-fold domains"/>
    <property type="match status" value="1"/>
</dbReference>
<accession>H3B8V5</accession>
<dbReference type="EMBL" id="AFYH01034115">
    <property type="status" value="NOT_ANNOTATED_CDS"/>
    <property type="molecule type" value="Genomic_DNA"/>
</dbReference>
<gene>
    <name evidence="3" type="primary">RDH5</name>
</gene>
<dbReference type="Gene3D" id="3.40.50.720">
    <property type="entry name" value="NAD(P)-binding Rossmann-like Domain"/>
    <property type="match status" value="2"/>
</dbReference>
<dbReference type="EMBL" id="AFYH01034113">
    <property type="status" value="NOT_ANNOTATED_CDS"/>
    <property type="molecule type" value="Genomic_DNA"/>
</dbReference>
<dbReference type="Pfam" id="PF00106">
    <property type="entry name" value="adh_short"/>
    <property type="match status" value="1"/>
</dbReference>